<feature type="signal peptide" evidence="1">
    <location>
        <begin position="1"/>
        <end position="19"/>
    </location>
</feature>
<keyword evidence="1" id="KW-0732">Signal</keyword>
<protein>
    <recommendedName>
        <fullName evidence="4">Outer membrane protein with beta-barrel domain</fullName>
    </recommendedName>
</protein>
<keyword evidence="3" id="KW-1185">Reference proteome</keyword>
<organism evidence="2 3">
    <name type="scientific">Mesonia algae</name>
    <dbReference type="NCBI Taxonomy" id="213248"/>
    <lineage>
        <taxon>Bacteria</taxon>
        <taxon>Pseudomonadati</taxon>
        <taxon>Bacteroidota</taxon>
        <taxon>Flavobacteriia</taxon>
        <taxon>Flavobacteriales</taxon>
        <taxon>Flavobacteriaceae</taxon>
        <taxon>Mesonia</taxon>
    </lineage>
</organism>
<accession>A0A2W7I3M4</accession>
<dbReference type="AlphaFoldDB" id="A0A2W7I3M4"/>
<sequence>MKKLLLLIFIIFSSNLINAQQTFSHAIGATGFLGTRNANLHAVGITYSPRLNIFKTGEYSTISVGTNLGIGYNLKNNFAEENPITLHIPISIDFNFVLPAQKTHLQKINLVVFLV</sequence>
<gene>
    <name evidence="2" type="ORF">LX95_01157</name>
</gene>
<dbReference type="RefSeq" id="WP_111540489.1">
    <property type="nucleotide sequence ID" value="NZ_QKYV01000003.1"/>
</dbReference>
<evidence type="ECO:0000313" key="2">
    <source>
        <dbReference type="EMBL" id="PZW41481.1"/>
    </source>
</evidence>
<comment type="caution">
    <text evidence="2">The sequence shown here is derived from an EMBL/GenBank/DDBJ whole genome shotgun (WGS) entry which is preliminary data.</text>
</comment>
<evidence type="ECO:0000256" key="1">
    <source>
        <dbReference type="SAM" id="SignalP"/>
    </source>
</evidence>
<name>A0A2W7I3M4_9FLAO</name>
<feature type="chain" id="PRO_5016122124" description="Outer membrane protein with beta-barrel domain" evidence="1">
    <location>
        <begin position="20"/>
        <end position="115"/>
    </location>
</feature>
<dbReference type="Proteomes" id="UP000249542">
    <property type="component" value="Unassembled WGS sequence"/>
</dbReference>
<evidence type="ECO:0008006" key="4">
    <source>
        <dbReference type="Google" id="ProtNLM"/>
    </source>
</evidence>
<reference evidence="2 3" key="1">
    <citation type="submission" date="2018-06" db="EMBL/GenBank/DDBJ databases">
        <title>Genomic Encyclopedia of Archaeal and Bacterial Type Strains, Phase II (KMG-II): from individual species to whole genera.</title>
        <authorList>
            <person name="Goeker M."/>
        </authorList>
    </citation>
    <scope>NUCLEOTIDE SEQUENCE [LARGE SCALE GENOMIC DNA]</scope>
    <source>
        <strain evidence="2 3">DSM 15361</strain>
    </source>
</reference>
<evidence type="ECO:0000313" key="3">
    <source>
        <dbReference type="Proteomes" id="UP000249542"/>
    </source>
</evidence>
<dbReference type="EMBL" id="QKYV01000003">
    <property type="protein sequence ID" value="PZW41481.1"/>
    <property type="molecule type" value="Genomic_DNA"/>
</dbReference>
<proteinExistence type="predicted"/>